<comment type="caution">
    <text evidence="1">The sequence shown here is derived from an EMBL/GenBank/DDBJ whole genome shotgun (WGS) entry which is preliminary data.</text>
</comment>
<accession>A0A8J3MX69</accession>
<dbReference type="AlphaFoldDB" id="A0A8J3MX69"/>
<name>A0A8J3MX69_9CHLR</name>
<dbReference type="Proteomes" id="UP000612362">
    <property type="component" value="Unassembled WGS sequence"/>
</dbReference>
<dbReference type="InterPro" id="IPR004378">
    <property type="entry name" value="F420H2_quin_Rdtase"/>
</dbReference>
<dbReference type="GO" id="GO:0016491">
    <property type="term" value="F:oxidoreductase activity"/>
    <property type="evidence" value="ECO:0007669"/>
    <property type="project" value="InterPro"/>
</dbReference>
<dbReference type="Pfam" id="PF04075">
    <property type="entry name" value="F420H2_quin_red"/>
    <property type="match status" value="1"/>
</dbReference>
<reference evidence="1" key="1">
    <citation type="submission" date="2020-10" db="EMBL/GenBank/DDBJ databases">
        <title>Taxonomic study of unclassified bacteria belonging to the class Ktedonobacteria.</title>
        <authorList>
            <person name="Yabe S."/>
            <person name="Wang C.M."/>
            <person name="Zheng Y."/>
            <person name="Sakai Y."/>
            <person name="Cavaletti L."/>
            <person name="Monciardini P."/>
            <person name="Donadio S."/>
        </authorList>
    </citation>
    <scope>NUCLEOTIDE SEQUENCE</scope>
    <source>
        <strain evidence="1">SOSP1-1</strain>
    </source>
</reference>
<sequence>MTKSFRPTLFFRAGHIINTFLLRIGVKKGNMVLLTVRGRKSGQPYTVPIALHEYGGQRWLIAPYGIVQWVRNLRVAGEATLTRGRYSEHISATEVSVQEAAPILKKSLINARSFVLAYFDVTTDASLAEFEREVANHPVFLVKSCSEKLQADKSTLQ</sequence>
<dbReference type="RefSeq" id="WP_220200074.1">
    <property type="nucleotide sequence ID" value="NZ_BNJF01000010.1"/>
</dbReference>
<dbReference type="NCBIfam" id="TIGR00026">
    <property type="entry name" value="hi_GC_TIGR00026"/>
    <property type="match status" value="1"/>
</dbReference>
<protein>
    <submittedName>
        <fullName evidence="1">Nitroreductase</fullName>
    </submittedName>
</protein>
<evidence type="ECO:0000313" key="2">
    <source>
        <dbReference type="Proteomes" id="UP000612362"/>
    </source>
</evidence>
<organism evidence="1 2">
    <name type="scientific">Ktedonospora formicarum</name>
    <dbReference type="NCBI Taxonomy" id="2778364"/>
    <lineage>
        <taxon>Bacteria</taxon>
        <taxon>Bacillati</taxon>
        <taxon>Chloroflexota</taxon>
        <taxon>Ktedonobacteria</taxon>
        <taxon>Ktedonobacterales</taxon>
        <taxon>Ktedonobacteraceae</taxon>
        <taxon>Ktedonospora</taxon>
    </lineage>
</organism>
<dbReference type="InterPro" id="IPR012349">
    <property type="entry name" value="Split_barrel_FMN-bd"/>
</dbReference>
<proteinExistence type="predicted"/>
<dbReference type="EMBL" id="BNJF01000010">
    <property type="protein sequence ID" value="GHO51130.1"/>
    <property type="molecule type" value="Genomic_DNA"/>
</dbReference>
<evidence type="ECO:0000313" key="1">
    <source>
        <dbReference type="EMBL" id="GHO51130.1"/>
    </source>
</evidence>
<keyword evidence="2" id="KW-1185">Reference proteome</keyword>
<dbReference type="Gene3D" id="2.30.110.10">
    <property type="entry name" value="Electron Transport, Fmn-binding Protein, Chain A"/>
    <property type="match status" value="1"/>
</dbReference>
<gene>
    <name evidence="1" type="ORF">KSX_92930</name>
</gene>